<dbReference type="AlphaFoldDB" id="A0A6N2C718"/>
<evidence type="ECO:0000256" key="1">
    <source>
        <dbReference type="SAM" id="MobiDB-lite"/>
    </source>
</evidence>
<proteinExistence type="predicted"/>
<evidence type="ECO:0000313" key="2">
    <source>
        <dbReference type="EMBL" id="TMX03457.1"/>
    </source>
</evidence>
<evidence type="ECO:0008006" key="3">
    <source>
        <dbReference type="Google" id="ProtNLM"/>
    </source>
</evidence>
<gene>
    <name evidence="2" type="ORF">EJD97_016155</name>
</gene>
<accession>A0A6N2C718</accession>
<feature type="region of interest" description="Disordered" evidence="1">
    <location>
        <begin position="268"/>
        <end position="304"/>
    </location>
</feature>
<dbReference type="EMBL" id="RXGB01000425">
    <property type="protein sequence ID" value="TMX03457.1"/>
    <property type="molecule type" value="Genomic_DNA"/>
</dbReference>
<feature type="region of interest" description="Disordered" evidence="1">
    <location>
        <begin position="185"/>
        <end position="234"/>
    </location>
</feature>
<organism evidence="2">
    <name type="scientific">Solanum chilense</name>
    <name type="common">Tomato</name>
    <name type="synonym">Lycopersicon chilense</name>
    <dbReference type="NCBI Taxonomy" id="4083"/>
    <lineage>
        <taxon>Eukaryota</taxon>
        <taxon>Viridiplantae</taxon>
        <taxon>Streptophyta</taxon>
        <taxon>Embryophyta</taxon>
        <taxon>Tracheophyta</taxon>
        <taxon>Spermatophyta</taxon>
        <taxon>Magnoliopsida</taxon>
        <taxon>eudicotyledons</taxon>
        <taxon>Gunneridae</taxon>
        <taxon>Pentapetalae</taxon>
        <taxon>asterids</taxon>
        <taxon>lamiids</taxon>
        <taxon>Solanales</taxon>
        <taxon>Solanaceae</taxon>
        <taxon>Solanoideae</taxon>
        <taxon>Solaneae</taxon>
        <taxon>Solanum</taxon>
        <taxon>Solanum subgen. Lycopersicon</taxon>
    </lineage>
</organism>
<name>A0A6N2C718_SOLCI</name>
<feature type="compositionally biased region" description="Basic and acidic residues" evidence="1">
    <location>
        <begin position="185"/>
        <end position="201"/>
    </location>
</feature>
<sequence length="304" mass="34064">MTQGFSLTSRGYFWVVTDLVSEHKDMNTERSTARTEEVGIASERIPPRVDQLKCLQNLKSLKCPKCLICLKLLLLKGDMTYAKLRASLMNLTKLMTAQSHVINNLFVAQINQGVGPQPNASSPASKIWDFLRMNPPTFHGTMVDEDPQGLIDEFFKLVDAMGVTPRENADLAAYQLKDVAQESKIREIRQEDKKPRSDDSSHKKHKKRFYHQDSSMGNKDRAPNQHSQGGGHTFERTRCTTCVKQHLGKCLSGMDGCFSCGSKGQNMRDFPRIKSSGKVVNQDSLDPNAPKKNPSYGMGARKDN</sequence>
<comment type="caution">
    <text evidence="2">The sequence shown here is derived from an EMBL/GenBank/DDBJ whole genome shotgun (WGS) entry which is preliminary data.</text>
</comment>
<reference evidence="2" key="1">
    <citation type="submission" date="2019-05" db="EMBL/GenBank/DDBJ databases">
        <title>The de novo reference genome and transcriptome assemblies of the wild tomato species Solanum chilense.</title>
        <authorList>
            <person name="Stam R."/>
            <person name="Nosenko T."/>
            <person name="Hoerger A.C."/>
            <person name="Stephan W."/>
            <person name="Seidel M.A."/>
            <person name="Kuhn J.M.M."/>
            <person name="Haberer G."/>
            <person name="Tellier A."/>
        </authorList>
    </citation>
    <scope>NUCLEOTIDE SEQUENCE</scope>
    <source>
        <tissue evidence="2">Mature leaves</tissue>
    </source>
</reference>
<protein>
    <recommendedName>
        <fullName evidence="3">Retrotransposon gag domain-containing protein</fullName>
    </recommendedName>
</protein>